<reference evidence="5 6" key="1">
    <citation type="journal article" date="2017" name="BMC Genomics">
        <title>Genome sequencing of 39 Akkermansia muciniphila isolates reveals its population structure, genomic and functional diverisity, and global distribution in mammalian gut microbiotas.</title>
        <authorList>
            <person name="Guo X."/>
            <person name="Li S."/>
            <person name="Zhang J."/>
            <person name="Wu F."/>
            <person name="Li X."/>
            <person name="Wu D."/>
            <person name="Zhang M."/>
            <person name="Ou Z."/>
            <person name="Jie Z."/>
            <person name="Yan Q."/>
            <person name="Li P."/>
            <person name="Yi J."/>
            <person name="Peng Y."/>
        </authorList>
    </citation>
    <scope>NUCLEOTIDE SEQUENCE [LARGE SCALE GENOMIC DNA]</scope>
    <source>
        <strain evidence="5 6">GP24</strain>
    </source>
</reference>
<dbReference type="OrthoDB" id="173976at2"/>
<dbReference type="RefSeq" id="WP_102712525.1">
    <property type="nucleotide sequence ID" value="NZ_PJKA01000006.1"/>
</dbReference>
<dbReference type="NCBIfam" id="TIGR01643">
    <property type="entry name" value="YD_repeat_2x"/>
    <property type="match status" value="2"/>
</dbReference>
<dbReference type="PANTHER" id="PTHR32305">
    <property type="match status" value="1"/>
</dbReference>
<gene>
    <name evidence="5" type="ORF">CXU22_03285</name>
</gene>
<dbReference type="Pfam" id="PF25023">
    <property type="entry name" value="TEN_YD-shell"/>
    <property type="match status" value="1"/>
</dbReference>
<keyword evidence="3" id="KW-0732">Signal</keyword>
<evidence type="ECO:0000313" key="5">
    <source>
        <dbReference type="EMBL" id="PNC18833.1"/>
    </source>
</evidence>
<feature type="chain" id="PRO_5014614526" description="Teneurin-like YD-shell domain-containing protein" evidence="3">
    <location>
        <begin position="30"/>
        <end position="1666"/>
    </location>
</feature>
<dbReference type="Proteomes" id="UP000236000">
    <property type="component" value="Unassembled WGS sequence"/>
</dbReference>
<feature type="signal peptide" evidence="3">
    <location>
        <begin position="1"/>
        <end position="29"/>
    </location>
</feature>
<organism evidence="5 6">
    <name type="scientific">Akkermansia muciniphila</name>
    <dbReference type="NCBI Taxonomy" id="239935"/>
    <lineage>
        <taxon>Bacteria</taxon>
        <taxon>Pseudomonadati</taxon>
        <taxon>Verrucomicrobiota</taxon>
        <taxon>Verrucomicrobiia</taxon>
        <taxon>Verrucomicrobiales</taxon>
        <taxon>Akkermansiaceae</taxon>
        <taxon>Akkermansia</taxon>
    </lineage>
</organism>
<dbReference type="InterPro" id="IPR050708">
    <property type="entry name" value="T6SS_VgrG/RHS"/>
</dbReference>
<accession>A0A2N8HEX4</accession>
<feature type="region of interest" description="Disordered" evidence="2">
    <location>
        <begin position="213"/>
        <end position="234"/>
    </location>
</feature>
<evidence type="ECO:0000256" key="2">
    <source>
        <dbReference type="SAM" id="MobiDB-lite"/>
    </source>
</evidence>
<evidence type="ECO:0000256" key="1">
    <source>
        <dbReference type="ARBA" id="ARBA00022737"/>
    </source>
</evidence>
<dbReference type="Gene3D" id="2.180.10.10">
    <property type="entry name" value="RHS repeat-associated core"/>
    <property type="match status" value="3"/>
</dbReference>
<feature type="region of interest" description="Disordered" evidence="2">
    <location>
        <begin position="74"/>
        <end position="102"/>
    </location>
</feature>
<evidence type="ECO:0000256" key="3">
    <source>
        <dbReference type="SAM" id="SignalP"/>
    </source>
</evidence>
<evidence type="ECO:0000259" key="4">
    <source>
        <dbReference type="Pfam" id="PF25023"/>
    </source>
</evidence>
<sequence>MKTYSSSLSTMASLMGVAFMLSSTAQLFAESGSTENNPDKTCTYKKKCPSCSGESGSCDDTPPEEEPVTIQVSKDEECPSDPTEVGLDDSYELSGGGGGGARSLRAGKTAAVPIKIAGGFSPNFVNPSNLKIFGTGAEVVRDADTNIRQVKGDTGFMDAVFTPETKTLELRMYKPDDIKAGKVNGLYQIKDGRTAHLVLRYVQEADNSFRRETVNNSGEFPSVKSEKTTQTVGPEPYTITHAKTYLKGEGLSAVEYRRVSNKITAILNGEPKEERFLCTVEEMGTDGQWHLVERKAGRRAIFKEEDGFVPLYECNAVNEDGTPMNPIATEKTYTYYSDPLVPASYGKVRTLRSNDGYWENKYYDANASAGLEMIRTESPWLNTAAHEPGEAPQGQIRIKSETRCNTDTGIEDITETVGGITIAKEWTEKSRADQQKVRLVRHQPHSGGDNITTTIRYRNAKDIPVHLRGREIRVYNADGSVDLFTYTLNGQDLTITKDEGYGGESGVMHGKRTVSTEDKDSGNLKDEVRYALECGQPYWVGSKTGVQFDNAGTCLKWVYDNNPDDYTEQRKDCCHVTWERERGGTEKTYTYDAHGRLVTETSKGITLTTEYKGLTTTQWKQAVGNKQRYLVKSQTKDVAGNTVEEKTLVAGGNTLTAVYIRNIINRTAETITPYGTITSSVYTADGQLLSETGMTGVTTNYTYTPLAECGGGTVMTSSDGVRNVTTKTDLVGNVVSTQRNGAFFIQTYDAAGRLLKTVLPDGETQIYTYEMNGATIQGMDLDRDGTLHLATDRINRTSTVFDPSWPENKGSWKTTQESAWAGNWIVQGTNWKTEDGTQNRRQHMGVAGYETTAYPFPADLGKSYQIMTTLPDGRQNITSYHLNGGITTSIAYIQKDANGQMVSSTEKTQDVWGHTLTSTDARLGTTLYTVDAGSGAVLSKTNPDHAVIGYAYDQYGRIAAITLPDGSQQHAAYDTKGNIVRRWGSGIYPVSYEYDAYGQIIGMRTFRVPVMDSADWPEGAEGAEGDLTTWTYDARGNNTRKTYADGTHVDFTYSPGNRLKTFTNARGILATSTYDGTGNLISVIYGGGGITPSRQYSYDQWGRQTGVETTGVASYRYHYNDAGVLAEEEITMTTPNGELARKIARTYDAYGRPTGYQLKQGETLEQELFYTYDCAGRVSGVTADGKTFSYEWLPGSNLIQQMRGPIHTVTNTWEDHRNILVYKTNVWKNKVDKEIISRYMYAMNLLGQRTAVQTEGEAFSSGSADRQWGYDVLGQLVSANTDTYAYDQIGNRISSSKEESSEVVYTSNAVNQYSLIGSDVSPSYDADGNLQSGLLPTEEGLNRSQLVFTYSADNRPVQVSRNGETVESYAYDHLGRRVCAGEKVTIYDGYNAIAEYDRNSRTLEHTYAWGADLGNDLQQLAGGVGGLLSETNYGTQIPVVSYPTYDGNGNISEYLMEENAGTVVAHYEYDAFGNILKNTGGNEYKYQFSTKSYDPISGFVYYNNRSYDPSSARWISRDPISEKGGINLYIFLDNDSINYIDYLGNIKGEVKFPIGGGDVTGSIEIGGDLPFTGKDPKPNIGGPCNNEKPGKVAEGSGIGAKCKQRCGSCMFSFFCSNKTGYALDGVAYYSCVNQRWQFLGWKTKPTCNAKCATGCDPLGEAEIENP</sequence>
<feature type="domain" description="Teneurin-like YD-shell" evidence="4">
    <location>
        <begin position="1266"/>
        <end position="1519"/>
    </location>
</feature>
<protein>
    <recommendedName>
        <fullName evidence="4">Teneurin-like YD-shell domain-containing protein</fullName>
    </recommendedName>
</protein>
<name>A0A2N8HEX4_9BACT</name>
<dbReference type="InterPro" id="IPR056823">
    <property type="entry name" value="TEN-like_YD-shell"/>
</dbReference>
<keyword evidence="1" id="KW-0677">Repeat</keyword>
<dbReference type="EMBL" id="PJKA01000006">
    <property type="protein sequence ID" value="PNC18833.1"/>
    <property type="molecule type" value="Genomic_DNA"/>
</dbReference>
<dbReference type="NCBIfam" id="TIGR03696">
    <property type="entry name" value="Rhs_assc_core"/>
    <property type="match status" value="1"/>
</dbReference>
<dbReference type="InterPro" id="IPR022385">
    <property type="entry name" value="Rhs_assc_core"/>
</dbReference>
<dbReference type="InterPro" id="IPR006530">
    <property type="entry name" value="YD"/>
</dbReference>
<evidence type="ECO:0000313" key="6">
    <source>
        <dbReference type="Proteomes" id="UP000236000"/>
    </source>
</evidence>
<dbReference type="PANTHER" id="PTHR32305:SF15">
    <property type="entry name" value="PROTEIN RHSA-RELATED"/>
    <property type="match status" value="1"/>
</dbReference>
<proteinExistence type="predicted"/>
<comment type="caution">
    <text evidence="5">The sequence shown here is derived from an EMBL/GenBank/DDBJ whole genome shotgun (WGS) entry which is preliminary data.</text>
</comment>